<gene>
    <name evidence="2" type="ORF">PHACADRAFT_200883</name>
</gene>
<evidence type="ECO:0000256" key="1">
    <source>
        <dbReference type="SAM" id="MobiDB-lite"/>
    </source>
</evidence>
<evidence type="ECO:0000313" key="3">
    <source>
        <dbReference type="Proteomes" id="UP000008370"/>
    </source>
</evidence>
<dbReference type="RefSeq" id="XP_007401229.1">
    <property type="nucleotide sequence ID" value="XM_007401167.1"/>
</dbReference>
<proteinExistence type="predicted"/>
<accession>K5VTY7</accession>
<dbReference type="Proteomes" id="UP000008370">
    <property type="component" value="Unassembled WGS sequence"/>
</dbReference>
<organism evidence="2 3">
    <name type="scientific">Phanerochaete carnosa (strain HHB-10118-sp)</name>
    <name type="common">White-rot fungus</name>
    <name type="synonym">Peniophora carnosa</name>
    <dbReference type="NCBI Taxonomy" id="650164"/>
    <lineage>
        <taxon>Eukaryota</taxon>
        <taxon>Fungi</taxon>
        <taxon>Dikarya</taxon>
        <taxon>Basidiomycota</taxon>
        <taxon>Agaricomycotina</taxon>
        <taxon>Agaricomycetes</taxon>
        <taxon>Polyporales</taxon>
        <taxon>Phanerochaetaceae</taxon>
        <taxon>Phanerochaete</taxon>
    </lineage>
</organism>
<dbReference type="AlphaFoldDB" id="K5VTY7"/>
<feature type="compositionally biased region" description="Polar residues" evidence="1">
    <location>
        <begin position="26"/>
        <end position="36"/>
    </location>
</feature>
<dbReference type="EMBL" id="JH930479">
    <property type="protein sequence ID" value="EKM50034.1"/>
    <property type="molecule type" value="Genomic_DNA"/>
</dbReference>
<dbReference type="KEGG" id="pco:PHACADRAFT_200883"/>
<dbReference type="GeneID" id="18911540"/>
<dbReference type="InParanoid" id="K5VTY7"/>
<feature type="region of interest" description="Disordered" evidence="1">
    <location>
        <begin position="26"/>
        <end position="57"/>
    </location>
</feature>
<reference evidence="2 3" key="1">
    <citation type="journal article" date="2012" name="BMC Genomics">
        <title>Comparative genomics of the white-rot fungi, Phanerochaete carnosa and P. chrysosporium, to elucidate the genetic basis of the distinct wood types they colonize.</title>
        <authorList>
            <person name="Suzuki H."/>
            <person name="MacDonald J."/>
            <person name="Syed K."/>
            <person name="Salamov A."/>
            <person name="Hori C."/>
            <person name="Aerts A."/>
            <person name="Henrissat B."/>
            <person name="Wiebenga A."/>
            <person name="vanKuyk P.A."/>
            <person name="Barry K."/>
            <person name="Lindquist E."/>
            <person name="LaButti K."/>
            <person name="Lapidus A."/>
            <person name="Lucas S."/>
            <person name="Coutinho P."/>
            <person name="Gong Y."/>
            <person name="Samejima M."/>
            <person name="Mahadevan R."/>
            <person name="Abou-Zaid M."/>
            <person name="de Vries R.P."/>
            <person name="Igarashi K."/>
            <person name="Yadav J.S."/>
            <person name="Grigoriev I.V."/>
            <person name="Master E.R."/>
        </authorList>
    </citation>
    <scope>NUCLEOTIDE SEQUENCE [LARGE SCALE GENOMIC DNA]</scope>
    <source>
        <strain evidence="2 3">HHB-10118-sp</strain>
    </source>
</reference>
<dbReference type="HOGENOM" id="CLU_1806890_0_0_1"/>
<evidence type="ECO:0000313" key="2">
    <source>
        <dbReference type="EMBL" id="EKM50034.1"/>
    </source>
</evidence>
<sequence length="143" mass="15030">MAVPPAPAPSSASALLAPLTSIHSPFSSVTTTSTQPAPVLQLAPPGIPPPLRKPRQGTLSKWIPREGTKQPPVLQLAPTGVTINPAPASNRVAPLPTAVKAEPVEEKIRVCGGAVRITVMDDLSHAYFKGQRVVVEVSTRRKL</sequence>
<protein>
    <submittedName>
        <fullName evidence="2">Uncharacterized protein</fullName>
    </submittedName>
</protein>
<keyword evidence="3" id="KW-1185">Reference proteome</keyword>
<name>K5VTY7_PHACS</name>